<name>A0AA42QS73_ACIJO</name>
<keyword evidence="1" id="KW-0732">Signal</keyword>
<organism evidence="2 3">
    <name type="scientific">Acinetobacter johnsonii</name>
    <dbReference type="NCBI Taxonomy" id="40214"/>
    <lineage>
        <taxon>Bacteria</taxon>
        <taxon>Pseudomonadati</taxon>
        <taxon>Pseudomonadota</taxon>
        <taxon>Gammaproteobacteria</taxon>
        <taxon>Moraxellales</taxon>
        <taxon>Moraxellaceae</taxon>
        <taxon>Acinetobacter</taxon>
    </lineage>
</organism>
<dbReference type="EMBL" id="JAOCIL010000001">
    <property type="protein sequence ID" value="MDH1439377.1"/>
    <property type="molecule type" value="Genomic_DNA"/>
</dbReference>
<sequence>MKKQCIQTSLMFAAMLGISTNLCAENLSVADIADIQRQKATSQYQAYLPAKYTVFEVVQGDLNKDGLKDVVLIVKATDPKQWVTDEYRGKLDRNRRGVIVLLNTKGRYQKVVQNLSLFSSENEDGGVYFAPELVPSIEKGLLKLHYAHGRYGYWAYQFRLEGRDMRLIGYDSSDNFGPYVNSETSVNFLTAKKLVRENLNKDSDSDPKFKEIWSKVSVAPLYLSKIQDIDDLSLE</sequence>
<feature type="signal peptide" evidence="1">
    <location>
        <begin position="1"/>
        <end position="24"/>
    </location>
</feature>
<gene>
    <name evidence="2" type="ORF">N5I27_13715</name>
</gene>
<accession>A0AA42QS73</accession>
<protein>
    <submittedName>
        <fullName evidence="2">Uncharacterized protein</fullName>
    </submittedName>
</protein>
<dbReference type="Proteomes" id="UP001161567">
    <property type="component" value="Unassembled WGS sequence"/>
</dbReference>
<proteinExistence type="predicted"/>
<evidence type="ECO:0000313" key="2">
    <source>
        <dbReference type="EMBL" id="MDH1439377.1"/>
    </source>
</evidence>
<reference evidence="2" key="1">
    <citation type="submission" date="2022-09" db="EMBL/GenBank/DDBJ databases">
        <title>Intensive care unit water sources are persistently colonized with multi-drug resistant bacteria and are the site of extensive horizontal gene transfer of antibiotic resistance genes.</title>
        <authorList>
            <person name="Diorio-Toth L."/>
        </authorList>
    </citation>
    <scope>NUCLEOTIDE SEQUENCE</scope>
    <source>
        <strain evidence="2">GD03725</strain>
    </source>
</reference>
<dbReference type="RefSeq" id="WP_279746960.1">
    <property type="nucleotide sequence ID" value="NZ_JAOCIL010000001.1"/>
</dbReference>
<evidence type="ECO:0000256" key="1">
    <source>
        <dbReference type="SAM" id="SignalP"/>
    </source>
</evidence>
<dbReference type="AlphaFoldDB" id="A0AA42QS73"/>
<comment type="caution">
    <text evidence="2">The sequence shown here is derived from an EMBL/GenBank/DDBJ whole genome shotgun (WGS) entry which is preliminary data.</text>
</comment>
<feature type="chain" id="PRO_5041247427" evidence="1">
    <location>
        <begin position="25"/>
        <end position="235"/>
    </location>
</feature>
<evidence type="ECO:0000313" key="3">
    <source>
        <dbReference type="Proteomes" id="UP001161567"/>
    </source>
</evidence>